<evidence type="ECO:0000256" key="1">
    <source>
        <dbReference type="SAM" id="SignalP"/>
    </source>
</evidence>
<name>A0A552UXK6_9FLAO</name>
<comment type="caution">
    <text evidence="2">The sequence shown here is derived from an EMBL/GenBank/DDBJ whole genome shotgun (WGS) entry which is preliminary data.</text>
</comment>
<evidence type="ECO:0000313" key="3">
    <source>
        <dbReference type="Proteomes" id="UP000320643"/>
    </source>
</evidence>
<protein>
    <submittedName>
        <fullName evidence="2">Uncharacterized protein</fullName>
    </submittedName>
</protein>
<dbReference type="OrthoDB" id="1420433at2"/>
<dbReference type="EMBL" id="VJVZ01000010">
    <property type="protein sequence ID" value="TRW22964.1"/>
    <property type="molecule type" value="Genomic_DNA"/>
</dbReference>
<feature type="chain" id="PRO_5022029612" evidence="1">
    <location>
        <begin position="27"/>
        <end position="339"/>
    </location>
</feature>
<organism evidence="2 3">
    <name type="scientific">Flavobacterium zepuense</name>
    <dbReference type="NCBI Taxonomy" id="2593302"/>
    <lineage>
        <taxon>Bacteria</taxon>
        <taxon>Pseudomonadati</taxon>
        <taxon>Bacteroidota</taxon>
        <taxon>Flavobacteriia</taxon>
        <taxon>Flavobacteriales</taxon>
        <taxon>Flavobacteriaceae</taxon>
        <taxon>Flavobacterium</taxon>
    </lineage>
</organism>
<accession>A0A552UXK6</accession>
<feature type="signal peptide" evidence="1">
    <location>
        <begin position="1"/>
        <end position="26"/>
    </location>
</feature>
<keyword evidence="3" id="KW-1185">Reference proteome</keyword>
<gene>
    <name evidence="2" type="ORF">FMM05_14800</name>
</gene>
<evidence type="ECO:0000313" key="2">
    <source>
        <dbReference type="EMBL" id="TRW22964.1"/>
    </source>
</evidence>
<keyword evidence="1" id="KW-0732">Signal</keyword>
<dbReference type="InterPro" id="IPR046495">
    <property type="entry name" value="DUF6588"/>
</dbReference>
<dbReference type="AlphaFoldDB" id="A0A552UXK6"/>
<reference evidence="2 3" key="1">
    <citation type="submission" date="2019-07" db="EMBL/GenBank/DDBJ databases">
        <title>Flavobacterium sp. nov., isolated from glacier ice.</title>
        <authorList>
            <person name="Liu Q."/>
            <person name="Xin Y.-H."/>
        </authorList>
    </citation>
    <scope>NUCLEOTIDE SEQUENCE [LARGE SCALE GENOMIC DNA]</scope>
    <source>
        <strain evidence="2 3">ZT4R6</strain>
    </source>
</reference>
<sequence>MRKLTHRSFIKTIAVAALLITGGATAQTQELEQVGRLISDALFFSDQYITPAADAAVYQAASGWISSPKKPELWDVNLAFHVNVFVTPQSDRRFTIYNSDFTFFQLEEGTQASVPTALGNKDQVYLSGELGDSPLRLETPQGMNMEVVAYPYLQGSLGLCYGAELVVKYSPQVNLKKSNYQVYGFGLKHNFSQYFKSLEDKKIHFALLAAWSKEDVSFDFLNVQTDYGSLGINQINGLVDTWQFQVSGSKEFGKWEAMGSFMVSTSDIKYKVTGETGTIEETIPLQQILNERLKSIYKTRINYIGEAAITYNIGNFKVQTILAFGKFINSNVSLQYLFN</sequence>
<dbReference type="RefSeq" id="WP_143374179.1">
    <property type="nucleotide sequence ID" value="NZ_VJVZ01000010.1"/>
</dbReference>
<proteinExistence type="predicted"/>
<dbReference type="Proteomes" id="UP000320643">
    <property type="component" value="Unassembled WGS sequence"/>
</dbReference>
<dbReference type="Pfam" id="PF20230">
    <property type="entry name" value="DUF6588"/>
    <property type="match status" value="1"/>
</dbReference>